<dbReference type="PANTHER" id="PTHR10259">
    <property type="entry name" value="THIOPURINE S-METHYLTRANSFERASE"/>
    <property type="match status" value="1"/>
</dbReference>
<dbReference type="Pfam" id="PF05724">
    <property type="entry name" value="TPMT"/>
    <property type="match status" value="1"/>
</dbReference>
<dbReference type="InterPro" id="IPR025835">
    <property type="entry name" value="Thiopurine_S-MeTrfase"/>
</dbReference>
<dbReference type="PROSITE" id="PS51585">
    <property type="entry name" value="SAM_MT_TPMT"/>
    <property type="match status" value="1"/>
</dbReference>
<dbReference type="PIRSF" id="PIRSF023956">
    <property type="entry name" value="Thiopurine_S-methyltransferase"/>
    <property type="match status" value="1"/>
</dbReference>
<dbReference type="PANTHER" id="PTHR10259:SF11">
    <property type="entry name" value="THIOPURINE S-METHYLTRANSFERASE"/>
    <property type="match status" value="1"/>
</dbReference>
<proteinExistence type="inferred from homology"/>
<evidence type="ECO:0000256" key="7">
    <source>
        <dbReference type="ARBA" id="ARBA00022679"/>
    </source>
</evidence>
<feature type="region of interest" description="Disordered" evidence="9">
    <location>
        <begin position="144"/>
        <end position="165"/>
    </location>
</feature>
<sequence>MFLPLCGKTLDIHWLLSNGYRVAGAELSQLAIQQLFAELGVEPTISRVGDIDHYAAEDIDIYVGDIFHLTPGMLGPVHAIYDRAALVALPETMRHRYAAHLVEITDKAPRLLVRFEYDQNLHAGPPFSIDSAECPSTLRTNLQPDHLASTDVPGGQQKRVSGCSEKPEMPYELRASRWRWVGWPAN</sequence>
<comment type="similarity">
    <text evidence="3">Belongs to the class I-like SAM-binding methyltransferase superfamily. TPMT family.</text>
</comment>
<protein>
    <recommendedName>
        <fullName evidence="4">thiopurine S-methyltransferase</fullName>
        <ecNumber evidence="4">2.1.1.67</ecNumber>
    </recommendedName>
</protein>
<evidence type="ECO:0000256" key="1">
    <source>
        <dbReference type="ARBA" id="ARBA00000903"/>
    </source>
</evidence>
<dbReference type="Proteomes" id="UP000633943">
    <property type="component" value="Unassembled WGS sequence"/>
</dbReference>
<dbReference type="InterPro" id="IPR008854">
    <property type="entry name" value="TPMT"/>
</dbReference>
<comment type="caution">
    <text evidence="10">The sequence shown here is derived from an EMBL/GenBank/DDBJ whole genome shotgun (WGS) entry which is preliminary data.</text>
</comment>
<keyword evidence="7" id="KW-0808">Transferase</keyword>
<dbReference type="Gene3D" id="3.40.50.150">
    <property type="entry name" value="Vaccinia Virus protein VP39"/>
    <property type="match status" value="1"/>
</dbReference>
<evidence type="ECO:0000256" key="2">
    <source>
        <dbReference type="ARBA" id="ARBA00004496"/>
    </source>
</evidence>
<reference evidence="10 11" key="1">
    <citation type="submission" date="2019-12" db="EMBL/GenBank/DDBJ databases">
        <title>Comparative genomics gives insights into the taxonomy of the Azoarcus-Aromatoleum group and reveals separate origins of nif in the plant-associated Azoarcus and non-plant-associated Aromatoleum sub-groups.</title>
        <authorList>
            <person name="Lafos M."/>
            <person name="Maluk M."/>
            <person name="Batista M."/>
            <person name="Junghare M."/>
            <person name="Carmona M."/>
            <person name="Faoro H."/>
            <person name="Cruz L.M."/>
            <person name="Battistoni F."/>
            <person name="De Souza E."/>
            <person name="Pedrosa F."/>
            <person name="Chen W.-M."/>
            <person name="Poole P.S."/>
            <person name="Dixon R.A."/>
            <person name="James E.K."/>
        </authorList>
    </citation>
    <scope>NUCLEOTIDE SEQUENCE [LARGE SCALE GENOMIC DNA]</scope>
    <source>
        <strain evidence="10 11">PbN1</strain>
    </source>
</reference>
<evidence type="ECO:0000256" key="6">
    <source>
        <dbReference type="ARBA" id="ARBA00022603"/>
    </source>
</evidence>
<organism evidence="10 11">
    <name type="scientific">Aromatoleum bremense</name>
    <dbReference type="NCBI Taxonomy" id="76115"/>
    <lineage>
        <taxon>Bacteria</taxon>
        <taxon>Pseudomonadati</taxon>
        <taxon>Pseudomonadota</taxon>
        <taxon>Betaproteobacteria</taxon>
        <taxon>Rhodocyclales</taxon>
        <taxon>Rhodocyclaceae</taxon>
        <taxon>Aromatoleum</taxon>
    </lineage>
</organism>
<comment type="subcellular location">
    <subcellularLocation>
        <location evidence="2">Cytoplasm</location>
    </subcellularLocation>
</comment>
<evidence type="ECO:0000256" key="5">
    <source>
        <dbReference type="ARBA" id="ARBA00022490"/>
    </source>
</evidence>
<name>A0ABX1NPN7_9RHOO</name>
<gene>
    <name evidence="10" type="ORF">GPA24_00030</name>
</gene>
<evidence type="ECO:0000256" key="3">
    <source>
        <dbReference type="ARBA" id="ARBA00008145"/>
    </source>
</evidence>
<keyword evidence="8" id="KW-0949">S-adenosyl-L-methionine</keyword>
<keyword evidence="5" id="KW-0963">Cytoplasm</keyword>
<evidence type="ECO:0000256" key="4">
    <source>
        <dbReference type="ARBA" id="ARBA00011905"/>
    </source>
</evidence>
<dbReference type="SUPFAM" id="SSF53335">
    <property type="entry name" value="S-adenosyl-L-methionine-dependent methyltransferases"/>
    <property type="match status" value="1"/>
</dbReference>
<evidence type="ECO:0000256" key="8">
    <source>
        <dbReference type="ARBA" id="ARBA00022691"/>
    </source>
</evidence>
<accession>A0ABX1NPN7</accession>
<keyword evidence="11" id="KW-1185">Reference proteome</keyword>
<dbReference type="EMBL" id="WTVP01000001">
    <property type="protein sequence ID" value="NMG13949.1"/>
    <property type="molecule type" value="Genomic_DNA"/>
</dbReference>
<dbReference type="InterPro" id="IPR029063">
    <property type="entry name" value="SAM-dependent_MTases_sf"/>
</dbReference>
<comment type="catalytic activity">
    <reaction evidence="1">
        <text>S-adenosyl-L-methionine + a thiopurine = S-adenosyl-L-homocysteine + a thiopurine S-methylether.</text>
        <dbReference type="EC" id="2.1.1.67"/>
    </reaction>
</comment>
<evidence type="ECO:0000256" key="9">
    <source>
        <dbReference type="SAM" id="MobiDB-lite"/>
    </source>
</evidence>
<keyword evidence="6" id="KW-0489">Methyltransferase</keyword>
<evidence type="ECO:0000313" key="10">
    <source>
        <dbReference type="EMBL" id="NMG13949.1"/>
    </source>
</evidence>
<evidence type="ECO:0000313" key="11">
    <source>
        <dbReference type="Proteomes" id="UP000633943"/>
    </source>
</evidence>
<dbReference type="EC" id="2.1.1.67" evidence="4"/>